<proteinExistence type="predicted"/>
<dbReference type="AlphaFoldDB" id="A0A936K8F9"/>
<reference evidence="2 3" key="1">
    <citation type="submission" date="2020-10" db="EMBL/GenBank/DDBJ databases">
        <title>Connecting structure to function with the recovery of over 1000 high-quality activated sludge metagenome-assembled genomes encoding full-length rRNA genes using long-read sequencing.</title>
        <authorList>
            <person name="Singleton C.M."/>
            <person name="Petriglieri F."/>
            <person name="Kristensen J.M."/>
            <person name="Kirkegaard R.H."/>
            <person name="Michaelsen T.Y."/>
            <person name="Andersen M.H."/>
            <person name="Karst S.M."/>
            <person name="Dueholm M.S."/>
            <person name="Nielsen P.H."/>
            <person name="Albertsen M."/>
        </authorList>
    </citation>
    <scope>NUCLEOTIDE SEQUENCE [LARGE SCALE GENOMIC DNA]</scope>
    <source>
        <strain evidence="2">OdNE_18-Q3-R46-58_MAXAC.008</strain>
    </source>
</reference>
<keyword evidence="1" id="KW-1133">Transmembrane helix</keyword>
<feature type="transmembrane region" description="Helical" evidence="1">
    <location>
        <begin position="20"/>
        <end position="42"/>
    </location>
</feature>
<keyword evidence="1" id="KW-0472">Membrane</keyword>
<organism evidence="2 3">
    <name type="scientific">Candidatus Geothrix odensensis</name>
    <dbReference type="NCBI Taxonomy" id="2954440"/>
    <lineage>
        <taxon>Bacteria</taxon>
        <taxon>Pseudomonadati</taxon>
        <taxon>Acidobacteriota</taxon>
        <taxon>Holophagae</taxon>
        <taxon>Holophagales</taxon>
        <taxon>Holophagaceae</taxon>
        <taxon>Geothrix</taxon>
    </lineage>
</organism>
<feature type="transmembrane region" description="Helical" evidence="1">
    <location>
        <begin position="54"/>
        <end position="71"/>
    </location>
</feature>
<comment type="caution">
    <text evidence="2">The sequence shown here is derived from an EMBL/GenBank/DDBJ whole genome shotgun (WGS) entry which is preliminary data.</text>
</comment>
<dbReference type="Proteomes" id="UP000709959">
    <property type="component" value="Unassembled WGS sequence"/>
</dbReference>
<name>A0A936K8F9_9BACT</name>
<evidence type="ECO:0000256" key="1">
    <source>
        <dbReference type="SAM" id="Phobius"/>
    </source>
</evidence>
<gene>
    <name evidence="2" type="ORF">IPN91_12560</name>
</gene>
<protein>
    <submittedName>
        <fullName evidence="2">Uncharacterized protein</fullName>
    </submittedName>
</protein>
<sequence>MNTPANLIEKTLWWTKWQTWFAGLGVLLAIVFGWSTVSRILVATWSLITAGVRIPVWLFILISGGAIWAVMRRGAPAAPSVPPAEAPRPPARPEEANVGGVLWRWWPDRRHGRVGQLKAYCPTCDLELGCHEDPGAWKALDRWNTTLFCHRCPDAHWPYEGRASEVFDLT</sequence>
<accession>A0A936K8F9</accession>
<keyword evidence="1" id="KW-0812">Transmembrane</keyword>
<evidence type="ECO:0000313" key="2">
    <source>
        <dbReference type="EMBL" id="MBK8573442.1"/>
    </source>
</evidence>
<evidence type="ECO:0000313" key="3">
    <source>
        <dbReference type="Proteomes" id="UP000709959"/>
    </source>
</evidence>
<dbReference type="EMBL" id="JADKCH010000018">
    <property type="protein sequence ID" value="MBK8573442.1"/>
    <property type="molecule type" value="Genomic_DNA"/>
</dbReference>